<keyword evidence="3 6" id="KW-0812">Transmembrane</keyword>
<name>A0A8B9GZG9_ASTMX</name>
<dbReference type="Pfam" id="PF04505">
    <property type="entry name" value="CD225"/>
    <property type="match status" value="1"/>
</dbReference>
<reference evidence="7" key="1">
    <citation type="submission" date="2025-08" db="UniProtKB">
        <authorList>
            <consortium name="Ensembl"/>
        </authorList>
    </citation>
    <scope>IDENTIFICATION</scope>
</reference>
<organism evidence="7 8">
    <name type="scientific">Astyanax mexicanus</name>
    <name type="common">Blind cave fish</name>
    <name type="synonym">Astyanax fasciatus mexicanus</name>
    <dbReference type="NCBI Taxonomy" id="7994"/>
    <lineage>
        <taxon>Eukaryota</taxon>
        <taxon>Metazoa</taxon>
        <taxon>Chordata</taxon>
        <taxon>Craniata</taxon>
        <taxon>Vertebrata</taxon>
        <taxon>Euteleostomi</taxon>
        <taxon>Actinopterygii</taxon>
        <taxon>Neopterygii</taxon>
        <taxon>Teleostei</taxon>
        <taxon>Ostariophysi</taxon>
        <taxon>Characiformes</taxon>
        <taxon>Characoidei</taxon>
        <taxon>Acestrorhamphidae</taxon>
        <taxon>Acestrorhamphinae</taxon>
        <taxon>Astyanax</taxon>
    </lineage>
</organism>
<dbReference type="GO" id="GO:0016020">
    <property type="term" value="C:membrane"/>
    <property type="evidence" value="ECO:0007669"/>
    <property type="project" value="UniProtKB-SubCell"/>
</dbReference>
<evidence type="ECO:0000256" key="2">
    <source>
        <dbReference type="ARBA" id="ARBA00006843"/>
    </source>
</evidence>
<evidence type="ECO:0000256" key="1">
    <source>
        <dbReference type="ARBA" id="ARBA00004370"/>
    </source>
</evidence>
<evidence type="ECO:0000313" key="8">
    <source>
        <dbReference type="Proteomes" id="UP000694621"/>
    </source>
</evidence>
<accession>A0A8B9GZG9</accession>
<dbReference type="PANTHER" id="PTHR14948">
    <property type="entry name" value="NG5"/>
    <property type="match status" value="1"/>
</dbReference>
<feature type="transmembrane region" description="Helical" evidence="6">
    <location>
        <begin position="78"/>
        <end position="96"/>
    </location>
</feature>
<keyword evidence="5 6" id="KW-0472">Membrane</keyword>
<evidence type="ECO:0000313" key="7">
    <source>
        <dbReference type="Ensembl" id="ENSAMXP00005002700.1"/>
    </source>
</evidence>
<comment type="subcellular location">
    <subcellularLocation>
        <location evidence="1">Membrane</location>
    </subcellularLocation>
</comment>
<dbReference type="InterPro" id="IPR051423">
    <property type="entry name" value="CD225/Dispanin"/>
</dbReference>
<dbReference type="InterPro" id="IPR007593">
    <property type="entry name" value="CD225/Dispanin_fam"/>
</dbReference>
<dbReference type="Proteomes" id="UP000694621">
    <property type="component" value="Unplaced"/>
</dbReference>
<feature type="transmembrane region" description="Helical" evidence="6">
    <location>
        <begin position="47"/>
        <end position="71"/>
    </location>
</feature>
<dbReference type="PANTHER" id="PTHR14948:SF46">
    <property type="entry name" value="DISPANIN SUBFAMILY A MEMBER 2B-LIKE-RELATED"/>
    <property type="match status" value="1"/>
</dbReference>
<protein>
    <submittedName>
        <fullName evidence="7">Uncharacterized protein</fullName>
    </submittedName>
</protein>
<dbReference type="Ensembl" id="ENSAMXT00005003048.1">
    <property type="protein sequence ID" value="ENSAMXP00005002700.1"/>
    <property type="gene ID" value="ENSAMXG00005001608.1"/>
</dbReference>
<sequence length="145" mass="16485">MRKPRNSEETLCCSEAFQGPYTDQPSVMVQPTVYVTSGPLAQPLPDYLGYSIFTMLCCCLPLGVAALVYSINVSDKPVCLCVLSLLHTFTFTPWYFRQLCNDDQCFENCDVDSIHTVWTAAGEETSIYFLIYILYHPQNAYLFVY</sequence>
<evidence type="ECO:0000256" key="6">
    <source>
        <dbReference type="SAM" id="Phobius"/>
    </source>
</evidence>
<comment type="similarity">
    <text evidence="2">Belongs to the CD225/Dispanin family.</text>
</comment>
<dbReference type="AlphaFoldDB" id="A0A8B9GZG9"/>
<keyword evidence="4 6" id="KW-1133">Transmembrane helix</keyword>
<evidence type="ECO:0000256" key="4">
    <source>
        <dbReference type="ARBA" id="ARBA00022989"/>
    </source>
</evidence>
<evidence type="ECO:0000256" key="5">
    <source>
        <dbReference type="ARBA" id="ARBA00023136"/>
    </source>
</evidence>
<evidence type="ECO:0000256" key="3">
    <source>
        <dbReference type="ARBA" id="ARBA00022692"/>
    </source>
</evidence>
<proteinExistence type="inferred from homology"/>